<gene>
    <name evidence="1" type="ORF">Q7514_01045</name>
</gene>
<organism evidence="1 2">
    <name type="scientific">Rhodococcus artemisiae</name>
    <dbReference type="NCBI Taxonomy" id="714159"/>
    <lineage>
        <taxon>Bacteria</taxon>
        <taxon>Bacillati</taxon>
        <taxon>Actinomycetota</taxon>
        <taxon>Actinomycetes</taxon>
        <taxon>Mycobacteriales</taxon>
        <taxon>Nocardiaceae</taxon>
        <taxon>Rhodococcus</taxon>
    </lineage>
</organism>
<evidence type="ECO:0000313" key="1">
    <source>
        <dbReference type="EMBL" id="MEE2056112.1"/>
    </source>
</evidence>
<dbReference type="Proteomes" id="UP001336020">
    <property type="component" value="Unassembled WGS sequence"/>
</dbReference>
<protein>
    <submittedName>
        <fullName evidence="1">Uncharacterized protein</fullName>
    </submittedName>
</protein>
<dbReference type="RefSeq" id="WP_330131421.1">
    <property type="nucleotide sequence ID" value="NZ_JAUTXY010000001.1"/>
</dbReference>
<dbReference type="EMBL" id="JAUTXY010000001">
    <property type="protein sequence ID" value="MEE2056112.1"/>
    <property type="molecule type" value="Genomic_DNA"/>
</dbReference>
<sequence length="270" mass="27427">MSSPSLTVAVWTGSWLSGHAAADDVIDALLEWAPMHLVAAHDEDAAAAAGLRGTRPVDGAAGLLTAIRRADPAGGAGLRLVLPAAGDVHGLPVGTEFATAALAAGEGVLAGAPGTQGLGLVPTVEGPDVLHWKVFALPMLPEPPTPPGLGEAEFTMKEAVRDAAATLTKIQTVDTNGRHADPRAAIAEQIAEYARHRYPGVLPPRAVRILESADQVAAILTVASAGEGLQAGSASAAAAREDALRPLWSAVRLARLGAVAATLGALDRHR</sequence>
<evidence type="ECO:0000313" key="2">
    <source>
        <dbReference type="Proteomes" id="UP001336020"/>
    </source>
</evidence>
<proteinExistence type="predicted"/>
<reference evidence="1 2" key="1">
    <citation type="submission" date="2023-07" db="EMBL/GenBank/DDBJ databases">
        <authorList>
            <person name="Girao M."/>
            <person name="Carvalho M.F."/>
        </authorList>
    </citation>
    <scope>NUCLEOTIDE SEQUENCE [LARGE SCALE GENOMIC DNA]</scope>
    <source>
        <strain evidence="1 2">YIM65754</strain>
    </source>
</reference>
<name>A0ABU7L5C9_9NOCA</name>
<accession>A0ABU7L5C9</accession>
<comment type="caution">
    <text evidence="1">The sequence shown here is derived from an EMBL/GenBank/DDBJ whole genome shotgun (WGS) entry which is preliminary data.</text>
</comment>
<keyword evidence="2" id="KW-1185">Reference proteome</keyword>